<sequence length="89" mass="10297">MPIQVYDNALLGQAKDSKWIYYLIEDLSKQGILPTVPTLCHLTKSSRKDVFGELDSLFNQGKIEWLNEHTVISVPKPKWYINYLNSNDL</sequence>
<evidence type="ECO:0000313" key="1">
    <source>
        <dbReference type="EMBL" id="MDQ0206375.1"/>
    </source>
</evidence>
<dbReference type="Proteomes" id="UP001225034">
    <property type="component" value="Unassembled WGS sequence"/>
</dbReference>
<comment type="caution">
    <text evidence="1">The sequence shown here is derived from an EMBL/GenBank/DDBJ whole genome shotgun (WGS) entry which is preliminary data.</text>
</comment>
<name>A0ABT9YEW8_9BACI</name>
<proteinExistence type="predicted"/>
<dbReference type="EMBL" id="JAUSUA010000001">
    <property type="protein sequence ID" value="MDQ0206375.1"/>
    <property type="molecule type" value="Genomic_DNA"/>
</dbReference>
<organism evidence="1 2">
    <name type="scientific">Alkalicoccobacillus murimartini</name>
    <dbReference type="NCBI Taxonomy" id="171685"/>
    <lineage>
        <taxon>Bacteria</taxon>
        <taxon>Bacillati</taxon>
        <taxon>Bacillota</taxon>
        <taxon>Bacilli</taxon>
        <taxon>Bacillales</taxon>
        <taxon>Bacillaceae</taxon>
        <taxon>Alkalicoccobacillus</taxon>
    </lineage>
</organism>
<evidence type="ECO:0000313" key="2">
    <source>
        <dbReference type="Proteomes" id="UP001225034"/>
    </source>
</evidence>
<accession>A0ABT9YEW8</accession>
<dbReference type="RefSeq" id="WP_306980730.1">
    <property type="nucleotide sequence ID" value="NZ_JAUSUA010000001.1"/>
</dbReference>
<reference evidence="1 2" key="1">
    <citation type="submission" date="2023-07" db="EMBL/GenBank/DDBJ databases">
        <title>Genomic Encyclopedia of Type Strains, Phase IV (KMG-IV): sequencing the most valuable type-strain genomes for metagenomic binning, comparative biology and taxonomic classification.</title>
        <authorList>
            <person name="Goeker M."/>
        </authorList>
    </citation>
    <scope>NUCLEOTIDE SEQUENCE [LARGE SCALE GENOMIC DNA]</scope>
    <source>
        <strain evidence="1 2">DSM 19154</strain>
    </source>
</reference>
<protein>
    <submittedName>
        <fullName evidence="1">Uncharacterized protein</fullName>
    </submittedName>
</protein>
<keyword evidence="2" id="KW-1185">Reference proteome</keyword>
<gene>
    <name evidence="1" type="ORF">J2S05_001149</name>
</gene>